<feature type="compositionally biased region" description="Basic and acidic residues" evidence="1">
    <location>
        <begin position="451"/>
        <end position="466"/>
    </location>
</feature>
<feature type="region of interest" description="Disordered" evidence="1">
    <location>
        <begin position="432"/>
        <end position="466"/>
    </location>
</feature>
<protein>
    <submittedName>
        <fullName evidence="2">Uncharacterized protein</fullName>
    </submittedName>
</protein>
<name>A0AAV7TA91_PLEWA</name>
<evidence type="ECO:0000313" key="2">
    <source>
        <dbReference type="EMBL" id="KAJ1173478.1"/>
    </source>
</evidence>
<evidence type="ECO:0000256" key="1">
    <source>
        <dbReference type="SAM" id="MobiDB-lite"/>
    </source>
</evidence>
<dbReference type="Proteomes" id="UP001066276">
    <property type="component" value="Chromosome 4_1"/>
</dbReference>
<sequence length="559" mass="60001">MARSEKVIQALRMLQEEGREDLLKESVLLVKGEGIKRPRRVSSEGVAAAVIACSPPPSGKKYKQKSVMGRKYAQAAVLDMEAEVGQGQVLPLVSSGRRGGSRLARRAGASLWQRVASRGRGAAVKGAVASFRRLGAEAGSTAHAPAVSEGVGRAQQQAPLSSRKRGERGEGELEESTLAGAFKMAARIGNRPEPIIIDSDGGDPLGKDDSINSLGIKNFEEGGEASMLIQWVPRLVSPMLHKVQHWGVENMTLVKTGLMDIRDQGQGTVEEVAFEEVQAVEGVGRGRVSGVFRAGSELIEPGCGGSLASSGQEEQVVKAGQGRPAFIAGHTVGVGTPLRHRQEERVRPGAAHLTSGETLVLSQVRQRYMSDEPSTSQGASYLNLDVGFDETLDFEDVDERGFGRADLVEVSQGNNQSRSCNVLQGQKTLAVQSDRRDAQRFTSGSAGNLPRGEERGIMGDHGRVGVGRERSMGTRVRVQDMGIQTAIDNVEKSKVDVSRVSVSENDKGETVSVNRDQGHIVLVRERLDSLKKMFQGNGELDVYSVRMGCASNFHCVTLD</sequence>
<proteinExistence type="predicted"/>
<dbReference type="EMBL" id="JANPWB010000007">
    <property type="protein sequence ID" value="KAJ1173478.1"/>
    <property type="molecule type" value="Genomic_DNA"/>
</dbReference>
<comment type="caution">
    <text evidence="2">The sequence shown here is derived from an EMBL/GenBank/DDBJ whole genome shotgun (WGS) entry which is preliminary data.</text>
</comment>
<reference evidence="2" key="1">
    <citation type="journal article" date="2022" name="bioRxiv">
        <title>Sequencing and chromosome-scale assembly of the giantPleurodeles waltlgenome.</title>
        <authorList>
            <person name="Brown T."/>
            <person name="Elewa A."/>
            <person name="Iarovenko S."/>
            <person name="Subramanian E."/>
            <person name="Araus A.J."/>
            <person name="Petzold A."/>
            <person name="Susuki M."/>
            <person name="Suzuki K.-i.T."/>
            <person name="Hayashi T."/>
            <person name="Toyoda A."/>
            <person name="Oliveira C."/>
            <person name="Osipova E."/>
            <person name="Leigh N.D."/>
            <person name="Simon A."/>
            <person name="Yun M.H."/>
        </authorList>
    </citation>
    <scope>NUCLEOTIDE SEQUENCE</scope>
    <source>
        <strain evidence="2">20211129_DDA</strain>
        <tissue evidence="2">Liver</tissue>
    </source>
</reference>
<dbReference type="AlphaFoldDB" id="A0AAV7TA91"/>
<keyword evidence="3" id="KW-1185">Reference proteome</keyword>
<feature type="region of interest" description="Disordered" evidence="1">
    <location>
        <begin position="142"/>
        <end position="174"/>
    </location>
</feature>
<gene>
    <name evidence="2" type="ORF">NDU88_005310</name>
</gene>
<evidence type="ECO:0000313" key="3">
    <source>
        <dbReference type="Proteomes" id="UP001066276"/>
    </source>
</evidence>
<accession>A0AAV7TA91</accession>
<organism evidence="2 3">
    <name type="scientific">Pleurodeles waltl</name>
    <name type="common">Iberian ribbed newt</name>
    <dbReference type="NCBI Taxonomy" id="8319"/>
    <lineage>
        <taxon>Eukaryota</taxon>
        <taxon>Metazoa</taxon>
        <taxon>Chordata</taxon>
        <taxon>Craniata</taxon>
        <taxon>Vertebrata</taxon>
        <taxon>Euteleostomi</taxon>
        <taxon>Amphibia</taxon>
        <taxon>Batrachia</taxon>
        <taxon>Caudata</taxon>
        <taxon>Salamandroidea</taxon>
        <taxon>Salamandridae</taxon>
        <taxon>Pleurodelinae</taxon>
        <taxon>Pleurodeles</taxon>
    </lineage>
</organism>